<comment type="caution">
    <text evidence="1">The sequence shown here is derived from an EMBL/GenBank/DDBJ whole genome shotgun (WGS) entry which is preliminary data.</text>
</comment>
<name>A0ABT8MZW1_9BACL</name>
<evidence type="ECO:0000313" key="2">
    <source>
        <dbReference type="Proteomes" id="UP001172055"/>
    </source>
</evidence>
<gene>
    <name evidence="1" type="ORF">QWY14_05255</name>
</gene>
<organism evidence="1 2">
    <name type="scientific">Planococcus shixiaomingii</name>
    <dbReference type="NCBI Taxonomy" id="3058393"/>
    <lineage>
        <taxon>Bacteria</taxon>
        <taxon>Bacillati</taxon>
        <taxon>Bacillota</taxon>
        <taxon>Bacilli</taxon>
        <taxon>Bacillales</taxon>
        <taxon>Caryophanaceae</taxon>
        <taxon>Planococcus</taxon>
    </lineage>
</organism>
<protein>
    <submittedName>
        <fullName evidence="1">Uncharacterized protein</fullName>
    </submittedName>
</protein>
<keyword evidence="2" id="KW-1185">Reference proteome</keyword>
<dbReference type="EMBL" id="JAUJWV010000001">
    <property type="protein sequence ID" value="MDN7241186.1"/>
    <property type="molecule type" value="Genomic_DNA"/>
</dbReference>
<reference evidence="1 2" key="1">
    <citation type="submission" date="2023-06" db="EMBL/GenBank/DDBJ databases">
        <title>Novel species in genus Planococcus.</title>
        <authorList>
            <person name="Ning S."/>
        </authorList>
    </citation>
    <scope>NUCLEOTIDE SEQUENCE [LARGE SCALE GENOMIC DNA]</scope>
    <source>
        <strain evidence="1 2">N028</strain>
    </source>
</reference>
<sequence length="57" mass="6871">MRKQKVLFTEEEIKRQNWISDLEGLGVSSGPEGEELRNLDYYTIRNLMVREEIRRED</sequence>
<proteinExistence type="predicted"/>
<dbReference type="RefSeq" id="WP_301722953.1">
    <property type="nucleotide sequence ID" value="NZ_JAUJWV010000001.1"/>
</dbReference>
<evidence type="ECO:0000313" key="1">
    <source>
        <dbReference type="EMBL" id="MDN7241186.1"/>
    </source>
</evidence>
<dbReference type="Proteomes" id="UP001172055">
    <property type="component" value="Unassembled WGS sequence"/>
</dbReference>
<accession>A0ABT8MZW1</accession>